<evidence type="ECO:0000313" key="1">
    <source>
        <dbReference type="EMBL" id="MBB6215144.1"/>
    </source>
</evidence>
<reference evidence="1 2" key="1">
    <citation type="submission" date="2020-08" db="EMBL/GenBank/DDBJ databases">
        <title>Genomic Encyclopedia of Type Strains, Phase IV (KMG-IV): sequencing the most valuable type-strain genomes for metagenomic binning, comparative biology and taxonomic classification.</title>
        <authorList>
            <person name="Goeker M."/>
        </authorList>
    </citation>
    <scope>NUCLEOTIDE SEQUENCE [LARGE SCALE GENOMIC DNA]</scope>
    <source>
        <strain evidence="1 2">DSM 103526</strain>
    </source>
</reference>
<comment type="caution">
    <text evidence="1">The sequence shown here is derived from an EMBL/GenBank/DDBJ whole genome shotgun (WGS) entry which is preliminary data.</text>
</comment>
<dbReference type="AlphaFoldDB" id="A0A841KMW5"/>
<evidence type="ECO:0008006" key="3">
    <source>
        <dbReference type="Google" id="ProtNLM"/>
    </source>
</evidence>
<protein>
    <recommendedName>
        <fullName evidence="3">Flavoprotein</fullName>
    </recommendedName>
</protein>
<dbReference type="GO" id="GO:0003824">
    <property type="term" value="F:catalytic activity"/>
    <property type="evidence" value="ECO:0007669"/>
    <property type="project" value="InterPro"/>
</dbReference>
<gene>
    <name evidence="1" type="ORF">HNQ80_001233</name>
</gene>
<proteinExistence type="predicted"/>
<name>A0A841KMW5_9FIRM</name>
<keyword evidence="2" id="KW-1185">Reference proteome</keyword>
<dbReference type="RefSeq" id="WP_184309166.1">
    <property type="nucleotide sequence ID" value="NZ_JACHEN010000005.1"/>
</dbReference>
<dbReference type="Gene3D" id="3.40.50.1950">
    <property type="entry name" value="Flavin prenyltransferase-like"/>
    <property type="match status" value="1"/>
</dbReference>
<organism evidence="1 2">
    <name type="scientific">Anaerosolibacter carboniphilus</name>
    <dbReference type="NCBI Taxonomy" id="1417629"/>
    <lineage>
        <taxon>Bacteria</taxon>
        <taxon>Bacillati</taxon>
        <taxon>Bacillota</taxon>
        <taxon>Clostridia</taxon>
        <taxon>Peptostreptococcales</taxon>
        <taxon>Thermotaleaceae</taxon>
        <taxon>Anaerosolibacter</taxon>
    </lineage>
</organism>
<accession>A0A841KMW5</accession>
<dbReference type="InterPro" id="IPR036551">
    <property type="entry name" value="Flavin_trans-like"/>
</dbReference>
<dbReference type="Proteomes" id="UP000579281">
    <property type="component" value="Unassembled WGS sequence"/>
</dbReference>
<sequence>MSRPLVKEILTDITNRIHVEESKKNGQDTPFVLRKKKVCVLFTGYDEPLDQILLELKKIKRYGYQLTIVLSRDIERNVGIALFQKGVYPQEIITEEHQDQLMDLMEEMDMLLMPTPTQNVAAKLRQGIQDSIESRLLWKALWDGKPVWTDGQNMRLLNGKQSMNPALVKIVEDNIAFLKELGIRLVGDQGYMKEIIAYSSTEMSSGAEPPNQIPKFEGKQVITEKDVLDVVGKVDRISISKDSIVTPLAKDTAKAKKIKLIRT</sequence>
<dbReference type="EMBL" id="JACHEN010000005">
    <property type="protein sequence ID" value="MBB6215144.1"/>
    <property type="molecule type" value="Genomic_DNA"/>
</dbReference>
<evidence type="ECO:0000313" key="2">
    <source>
        <dbReference type="Proteomes" id="UP000579281"/>
    </source>
</evidence>